<protein>
    <recommendedName>
        <fullName evidence="6">CPBP family intramembrane metalloprotease</fullName>
    </recommendedName>
</protein>
<feature type="transmembrane region" description="Helical" evidence="1">
    <location>
        <begin position="184"/>
        <end position="204"/>
    </location>
</feature>
<reference evidence="3 5" key="2">
    <citation type="submission" date="2016-08" db="EMBL/GenBank/DDBJ databases">
        <authorList>
            <person name="Seilhamer J.J."/>
        </authorList>
    </citation>
    <scope>NUCLEOTIDE SEQUENCE [LARGE SCALE GENOMIC DNA]</scope>
    <source>
        <strain evidence="3 5">NML150140-1</strain>
    </source>
</reference>
<feature type="transmembrane region" description="Helical" evidence="1">
    <location>
        <begin position="12"/>
        <end position="36"/>
    </location>
</feature>
<dbReference type="EMBL" id="MEHA01000038">
    <property type="protein sequence ID" value="ODR42288.1"/>
    <property type="molecule type" value="Genomic_DNA"/>
</dbReference>
<keyword evidence="1" id="KW-0812">Transmembrane</keyword>
<dbReference type="AlphaFoldDB" id="A0A1E3U9E1"/>
<dbReference type="OrthoDB" id="1929862at2"/>
<feature type="transmembrane region" description="Helical" evidence="1">
    <location>
        <begin position="91"/>
        <end position="110"/>
    </location>
</feature>
<dbReference type="Proteomes" id="UP000094271">
    <property type="component" value="Unassembled WGS sequence"/>
</dbReference>
<dbReference type="EMBL" id="MCGH01000003">
    <property type="protein sequence ID" value="ODM03968.1"/>
    <property type="molecule type" value="Genomic_DNA"/>
</dbReference>
<evidence type="ECO:0000313" key="4">
    <source>
        <dbReference type="Proteomes" id="UP000094067"/>
    </source>
</evidence>
<evidence type="ECO:0000313" key="5">
    <source>
        <dbReference type="Proteomes" id="UP000094271"/>
    </source>
</evidence>
<organism evidence="3 5">
    <name type="scientific">Eisenbergiella tayi</name>
    <dbReference type="NCBI Taxonomy" id="1432052"/>
    <lineage>
        <taxon>Bacteria</taxon>
        <taxon>Bacillati</taxon>
        <taxon>Bacillota</taxon>
        <taxon>Clostridia</taxon>
        <taxon>Lachnospirales</taxon>
        <taxon>Lachnospiraceae</taxon>
        <taxon>Eisenbergiella</taxon>
    </lineage>
</organism>
<reference evidence="2 4" key="1">
    <citation type="submission" date="2016-07" db="EMBL/GenBank/DDBJ databases">
        <title>Characterization of isolates of Eisenbergiella tayi derived from blood cultures, using whole genome sequencing.</title>
        <authorList>
            <person name="Burdz T."/>
            <person name="Wiebe D."/>
            <person name="Huynh C."/>
            <person name="Bernard K."/>
        </authorList>
    </citation>
    <scope>NUCLEOTIDE SEQUENCE [LARGE SCALE GENOMIC DNA]</scope>
    <source>
        <strain evidence="2 4">NML 110608</strain>
    </source>
</reference>
<comment type="caution">
    <text evidence="3">The sequence shown here is derived from an EMBL/GenBank/DDBJ whole genome shotgun (WGS) entry which is preliminary data.</text>
</comment>
<feature type="transmembrane region" description="Helical" evidence="1">
    <location>
        <begin position="159"/>
        <end position="178"/>
    </location>
</feature>
<accession>A0A1E3U9E1</accession>
<feature type="transmembrane region" description="Helical" evidence="1">
    <location>
        <begin position="48"/>
        <end position="70"/>
    </location>
</feature>
<evidence type="ECO:0008006" key="6">
    <source>
        <dbReference type="Google" id="ProtNLM"/>
    </source>
</evidence>
<keyword evidence="1" id="KW-0472">Membrane</keyword>
<dbReference type="Proteomes" id="UP000094067">
    <property type="component" value="Unassembled WGS sequence"/>
</dbReference>
<feature type="transmembrane region" description="Helical" evidence="1">
    <location>
        <begin position="130"/>
        <end position="147"/>
    </location>
</feature>
<evidence type="ECO:0000313" key="2">
    <source>
        <dbReference type="EMBL" id="ODM03968.1"/>
    </source>
</evidence>
<proteinExistence type="predicted"/>
<evidence type="ECO:0000313" key="3">
    <source>
        <dbReference type="EMBL" id="ODR42288.1"/>
    </source>
</evidence>
<keyword evidence="1" id="KW-1133">Transmembrane helix</keyword>
<evidence type="ECO:0000256" key="1">
    <source>
        <dbReference type="SAM" id="Phobius"/>
    </source>
</evidence>
<name>A0A1E3U9E1_9FIRM</name>
<gene>
    <name evidence="3" type="ORF">BEI59_31700</name>
    <name evidence="2" type="ORF">BEI61_04771</name>
</gene>
<sequence length="223" mass="25682">MSNGIKWTGYLYMSLLSFSAFLLEYVSIFVIEGFFLHVDIWNYTPYQRSIHCIIMAVLWAAVIGSILLFSRRRYDFPVKNLDTEKISSRDWIAAFLCLAACKVMTFIDWHTWKIIGEAKGKSVFSFLTQYLYYIFEVGLVLLIIMFGQKAAETGLKRESRIPFGGIILALTWGVFHFVSRGVGLEIWNGISCMLFSVLGGIMYLKMRKRCLYSYLLLAVGYLL</sequence>
<dbReference type="RefSeq" id="WP_069154251.1">
    <property type="nucleotide sequence ID" value="NZ_CAJLDD010000039.1"/>
</dbReference>